<name>A0A9W5Y8K3_9FIRM</name>
<evidence type="ECO:0000256" key="2">
    <source>
        <dbReference type="ARBA" id="ARBA00022801"/>
    </source>
</evidence>
<evidence type="ECO:0000256" key="1">
    <source>
        <dbReference type="ARBA" id="ARBA00008061"/>
    </source>
</evidence>
<dbReference type="FunFam" id="3.90.400.10:FF:000002">
    <property type="entry name" value="Sucrose isomerase"/>
    <property type="match status" value="1"/>
</dbReference>
<dbReference type="PANTHER" id="PTHR10357:SF184">
    <property type="entry name" value="OLIGO-1,6-GLUCOSIDASE 1"/>
    <property type="match status" value="1"/>
</dbReference>
<comment type="similarity">
    <text evidence="1">Belongs to the glycosyl hydrolase 13 family.</text>
</comment>
<dbReference type="SUPFAM" id="SSF51445">
    <property type="entry name" value="(Trans)glycosidases"/>
    <property type="match status" value="1"/>
</dbReference>
<keyword evidence="3" id="KW-0326">Glycosidase</keyword>
<proteinExistence type="inferred from homology"/>
<dbReference type="FunFam" id="3.20.20.80:FF:000064">
    <property type="entry name" value="Oligo-1,6-glucosidase"/>
    <property type="match status" value="2"/>
</dbReference>
<evidence type="ECO:0000313" key="6">
    <source>
        <dbReference type="Proteomes" id="UP001144256"/>
    </source>
</evidence>
<dbReference type="InterPro" id="IPR045857">
    <property type="entry name" value="O16G_dom_2"/>
</dbReference>
<keyword evidence="2" id="KW-0378">Hydrolase</keyword>
<evidence type="ECO:0000256" key="3">
    <source>
        <dbReference type="ARBA" id="ARBA00023295"/>
    </source>
</evidence>
<dbReference type="InterPro" id="IPR017853">
    <property type="entry name" value="GH"/>
</dbReference>
<sequence>MFSKNSRLGEVMKNPLGVDIIEMLLGQMNINKLIVNNLIRQIKLKSLIRLSKGKIDDKFINMLIAKLNHYDNLLLPKQAEEIKPTWWKEAVAYQIYPRSFKDSNQDGIGDLCGIIEKLDYLQELGINLIWLSPIYDSPNDDNGYDIRDYKKIMQEFGTMQDFDRLLLETHKRGIRLIMDLVINHTSDEHKWFVESSKSKDNPYREYYIWEKGKNGKEPNNWTSFFSGPAWNYDYKTNEWSMHIWSKKQMDLNWNYKPMRNDLYEMINWWLDKGIDGFRLDVINFISKESQLPDGHTMIEELIGVCGVENYAFGPHVHSYLQELNKNTFSNYDVVTVGETPGLGLNTSKYFTHESREELNMIFNFEHMDNPGKDRFDDYQYDLNILKKQLVKWQMDYGNSCWNSLFLENHDFPRMISKITNESKYYGVVGKLLATLLLTLKGTPFIYQGQEIGMINAGFDLLEEYRDVESINMYDKLIKKGMTKEEALRRIKIGSRDNARVPMQWSSNNFAGFSDVNPWIGVSQNYKTINVKSQLKDNNSVYHFYKSLVEYRKGYKTLVYGDFIPYKLNKKNRFAYYRKDNESTFYIEINLCSAKQKRLKEIDPTKLLLSNYINHITDFLEPYEVDIYMLNNH</sequence>
<dbReference type="PANTHER" id="PTHR10357">
    <property type="entry name" value="ALPHA-AMYLASE FAMILY MEMBER"/>
    <property type="match status" value="1"/>
</dbReference>
<feature type="domain" description="Glycosyl hydrolase family 13 catalytic" evidence="4">
    <location>
        <begin position="94"/>
        <end position="499"/>
    </location>
</feature>
<dbReference type="Gene3D" id="3.20.20.80">
    <property type="entry name" value="Glycosidases"/>
    <property type="match status" value="1"/>
</dbReference>
<gene>
    <name evidence="5" type="ORF">SH1V18_16650</name>
</gene>
<dbReference type="GO" id="GO:0009313">
    <property type="term" value="P:oligosaccharide catabolic process"/>
    <property type="evidence" value="ECO:0007669"/>
    <property type="project" value="TreeGrafter"/>
</dbReference>
<dbReference type="EMBL" id="BRLB01000003">
    <property type="protein sequence ID" value="GKX29185.1"/>
    <property type="molecule type" value="Genomic_DNA"/>
</dbReference>
<dbReference type="CDD" id="cd11333">
    <property type="entry name" value="AmyAc_SI_OligoGlu_DGase"/>
    <property type="match status" value="1"/>
</dbReference>
<reference evidence="5" key="1">
    <citation type="submission" date="2022-06" db="EMBL/GenBank/DDBJ databases">
        <title>Vallitalea longa sp. nov., an anaerobic bacterium isolated from marine sediment.</title>
        <authorList>
            <person name="Hirano S."/>
            <person name="Terahara T."/>
            <person name="Mori K."/>
            <person name="Hamada M."/>
            <person name="Matsumoto R."/>
            <person name="Kobayashi T."/>
        </authorList>
    </citation>
    <scope>NUCLEOTIDE SEQUENCE</scope>
    <source>
        <strain evidence="5">SH18-1</strain>
    </source>
</reference>
<organism evidence="5 6">
    <name type="scientific">Vallitalea longa</name>
    <dbReference type="NCBI Taxonomy" id="2936439"/>
    <lineage>
        <taxon>Bacteria</taxon>
        <taxon>Bacillati</taxon>
        <taxon>Bacillota</taxon>
        <taxon>Clostridia</taxon>
        <taxon>Lachnospirales</taxon>
        <taxon>Vallitaleaceae</taxon>
        <taxon>Vallitalea</taxon>
    </lineage>
</organism>
<dbReference type="SMART" id="SM00642">
    <property type="entry name" value="Aamy"/>
    <property type="match status" value="1"/>
</dbReference>
<dbReference type="Proteomes" id="UP001144256">
    <property type="component" value="Unassembled WGS sequence"/>
</dbReference>
<dbReference type="Gene3D" id="3.90.400.10">
    <property type="entry name" value="Oligo-1,6-glucosidase, Domain 2"/>
    <property type="match status" value="1"/>
</dbReference>
<dbReference type="InterPro" id="IPR006047">
    <property type="entry name" value="GH13_cat_dom"/>
</dbReference>
<keyword evidence="6" id="KW-1185">Reference proteome</keyword>
<dbReference type="Pfam" id="PF00128">
    <property type="entry name" value="Alpha-amylase"/>
    <property type="match status" value="1"/>
</dbReference>
<dbReference type="AlphaFoldDB" id="A0A9W5Y8K3"/>
<evidence type="ECO:0000313" key="5">
    <source>
        <dbReference type="EMBL" id="GKX29185.1"/>
    </source>
</evidence>
<protein>
    <submittedName>
        <fullName evidence="5">Oligo-1,6-glucosidase</fullName>
    </submittedName>
</protein>
<dbReference type="SUPFAM" id="SSF51011">
    <property type="entry name" value="Glycosyl hydrolase domain"/>
    <property type="match status" value="1"/>
</dbReference>
<accession>A0A9W5Y8K3</accession>
<dbReference type="GO" id="GO:0004556">
    <property type="term" value="F:alpha-amylase activity"/>
    <property type="evidence" value="ECO:0007669"/>
    <property type="project" value="TreeGrafter"/>
</dbReference>
<comment type="caution">
    <text evidence="5">The sequence shown here is derived from an EMBL/GenBank/DDBJ whole genome shotgun (WGS) entry which is preliminary data.</text>
</comment>
<evidence type="ECO:0000259" key="4">
    <source>
        <dbReference type="SMART" id="SM00642"/>
    </source>
</evidence>
<dbReference type="RefSeq" id="WP_281814478.1">
    <property type="nucleotide sequence ID" value="NZ_BRLB01000003.1"/>
</dbReference>